<dbReference type="KEGG" id="nct:NMSP_1230"/>
<dbReference type="EMBL" id="CP021324">
    <property type="protein sequence ID" value="ARS64845.1"/>
    <property type="molecule type" value="Genomic_DNA"/>
</dbReference>
<evidence type="ECO:0000313" key="2">
    <source>
        <dbReference type="Proteomes" id="UP000249949"/>
    </source>
</evidence>
<organism evidence="1 2">
    <name type="scientific">Candidatus Nitrosomarinus catalinensis</name>
    <dbReference type="NCBI Taxonomy" id="1898749"/>
    <lineage>
        <taxon>Archaea</taxon>
        <taxon>Nitrososphaerota</taxon>
        <taxon>Nitrososphaeria</taxon>
        <taxon>Nitrosopumilales</taxon>
        <taxon>Nitrosopumilaceae</taxon>
        <taxon>Candidatus Nitrosomarinus</taxon>
    </lineage>
</organism>
<accession>A0A2Z2HM86</accession>
<protein>
    <submittedName>
        <fullName evidence="1">Uncharacterized protein</fullName>
    </submittedName>
</protein>
<gene>
    <name evidence="1" type="ORF">NMSP_1230</name>
</gene>
<evidence type="ECO:0000313" key="1">
    <source>
        <dbReference type="EMBL" id="ARS64845.1"/>
    </source>
</evidence>
<sequence length="153" mass="17085">MSMGSISKAYVIAIHSKDHDPPDYIESSPHTILMVIFRGDGGRIWYEPHYLDKSIKPIGGIAVTVPNGPEDPNQLLDALIAFAPKFFENCPSLKVVKNKLANKKRLDFDLGKDDIPESWDELRKESRSAIEQGIKADNGVLGIYSTKFEKTII</sequence>
<name>A0A2Z2HM86_9ARCH</name>
<proteinExistence type="predicted"/>
<reference evidence="1 2" key="1">
    <citation type="journal article" date="2017" name="Environ. Microbiol.">
        <title>Genome and epigenome of a novel marine Thaumarchaeota strain suggest viral infection, phosphorothioation DNA modification and multiple restriction systems.</title>
        <authorList>
            <person name="Ahlgren N.A."/>
            <person name="Chen Y."/>
            <person name="Needham D.M."/>
            <person name="Parada A.E."/>
            <person name="Sachdeva R."/>
            <person name="Trinh V."/>
            <person name="Chen T."/>
            <person name="Fuhrman J.A."/>
        </authorList>
    </citation>
    <scope>NUCLEOTIDE SEQUENCE [LARGE SCALE GENOMIC DNA]</scope>
    <source>
        <strain evidence="1 2">SPOT01</strain>
    </source>
</reference>
<dbReference type="Proteomes" id="UP000249949">
    <property type="component" value="Chromosome"/>
</dbReference>
<keyword evidence="2" id="KW-1185">Reference proteome</keyword>
<dbReference type="AlphaFoldDB" id="A0A2Z2HM86"/>